<keyword evidence="5 10" id="KW-0812">Transmembrane</keyword>
<evidence type="ECO:0000256" key="6">
    <source>
        <dbReference type="ARBA" id="ARBA00022927"/>
    </source>
</evidence>
<protein>
    <recommendedName>
        <fullName evidence="10">Protein-export membrane protein SecG</fullName>
    </recommendedName>
</protein>
<evidence type="ECO:0000256" key="5">
    <source>
        <dbReference type="ARBA" id="ARBA00022692"/>
    </source>
</evidence>
<evidence type="ECO:0000256" key="2">
    <source>
        <dbReference type="ARBA" id="ARBA00008445"/>
    </source>
</evidence>
<dbReference type="Pfam" id="PF03840">
    <property type="entry name" value="SecG"/>
    <property type="match status" value="1"/>
</dbReference>
<comment type="similarity">
    <text evidence="2 10">Belongs to the SecG family.</text>
</comment>
<keyword evidence="8 10" id="KW-0811">Translocation</keyword>
<dbReference type="GO" id="GO:0043952">
    <property type="term" value="P:protein transport by the Sec complex"/>
    <property type="evidence" value="ECO:0007669"/>
    <property type="project" value="TreeGrafter"/>
</dbReference>
<gene>
    <name evidence="12" type="primary">secG</name>
    <name evidence="12" type="ORF">ENJ89_03495</name>
</gene>
<dbReference type="PANTHER" id="PTHR34182:SF1">
    <property type="entry name" value="PROTEIN-EXPORT MEMBRANE PROTEIN SECG"/>
    <property type="match status" value="1"/>
</dbReference>
<evidence type="ECO:0000256" key="8">
    <source>
        <dbReference type="ARBA" id="ARBA00023010"/>
    </source>
</evidence>
<name>A0A7V5PN89_CALAY</name>
<reference evidence="12" key="1">
    <citation type="journal article" date="2020" name="mSystems">
        <title>Genome- and Community-Level Interaction Insights into Carbon Utilization and Element Cycling Functions of Hydrothermarchaeota in Hydrothermal Sediment.</title>
        <authorList>
            <person name="Zhou Z."/>
            <person name="Liu Y."/>
            <person name="Xu W."/>
            <person name="Pan J."/>
            <person name="Luo Z.H."/>
            <person name="Li M."/>
        </authorList>
    </citation>
    <scope>NUCLEOTIDE SEQUENCE [LARGE SCALE GENOMIC DNA]</scope>
    <source>
        <strain evidence="12">HyVt-527</strain>
    </source>
</reference>
<evidence type="ECO:0000256" key="7">
    <source>
        <dbReference type="ARBA" id="ARBA00022989"/>
    </source>
</evidence>
<evidence type="ECO:0000313" key="12">
    <source>
        <dbReference type="EMBL" id="HHJ52237.1"/>
    </source>
</evidence>
<organism evidence="12">
    <name type="scientific">Caldithrix abyssi</name>
    <dbReference type="NCBI Taxonomy" id="187145"/>
    <lineage>
        <taxon>Bacteria</taxon>
        <taxon>Pseudomonadati</taxon>
        <taxon>Calditrichota</taxon>
        <taxon>Calditrichia</taxon>
        <taxon>Calditrichales</taxon>
        <taxon>Calditrichaceae</taxon>
        <taxon>Caldithrix</taxon>
    </lineage>
</organism>
<dbReference type="InterPro" id="IPR004692">
    <property type="entry name" value="SecG"/>
</dbReference>
<dbReference type="Proteomes" id="UP000886124">
    <property type="component" value="Unassembled WGS sequence"/>
</dbReference>
<dbReference type="AlphaFoldDB" id="A0A7V5PN89"/>
<dbReference type="PANTHER" id="PTHR34182">
    <property type="entry name" value="PROTEIN-EXPORT MEMBRANE PROTEIN SECG"/>
    <property type="match status" value="1"/>
</dbReference>
<keyword evidence="9 10" id="KW-0472">Membrane</keyword>
<dbReference type="PRINTS" id="PR01651">
    <property type="entry name" value="SECGEXPORT"/>
</dbReference>
<dbReference type="GO" id="GO:0009306">
    <property type="term" value="P:protein secretion"/>
    <property type="evidence" value="ECO:0007669"/>
    <property type="project" value="UniProtKB-UniRule"/>
</dbReference>
<feature type="transmembrane region" description="Helical" evidence="10">
    <location>
        <begin position="56"/>
        <end position="75"/>
    </location>
</feature>
<comment type="subcellular location">
    <subcellularLocation>
        <location evidence="1 10">Cell membrane</location>
        <topology evidence="1 10">Multi-pass membrane protein</topology>
    </subcellularLocation>
</comment>
<feature type="region of interest" description="Disordered" evidence="11">
    <location>
        <begin position="86"/>
        <end position="117"/>
    </location>
</feature>
<comment type="caution">
    <text evidence="10">Lacks conserved residue(s) required for the propagation of feature annotation.</text>
</comment>
<keyword evidence="4 10" id="KW-1003">Cell membrane</keyword>
<dbReference type="GO" id="GO:0065002">
    <property type="term" value="P:intracellular protein transmembrane transport"/>
    <property type="evidence" value="ECO:0007669"/>
    <property type="project" value="TreeGrafter"/>
</dbReference>
<evidence type="ECO:0000256" key="3">
    <source>
        <dbReference type="ARBA" id="ARBA00022448"/>
    </source>
</evidence>
<proteinExistence type="inferred from homology"/>
<sequence length="117" mass="12392">MYTFLVILFVLISLIMVVVILLQAGKGQGLAGSIGGGMGGSSIFGGRGAADFLSKATAWVAALYMIFAIIIGIMYKTEAEEAQKSLIQKRAEQQQAQPLPNIPIAPVPEKGNQQPTK</sequence>
<dbReference type="NCBIfam" id="TIGR00810">
    <property type="entry name" value="secG"/>
    <property type="match status" value="1"/>
</dbReference>
<keyword evidence="7 10" id="KW-1133">Transmembrane helix</keyword>
<accession>A0A7V5PN89</accession>
<evidence type="ECO:0000256" key="10">
    <source>
        <dbReference type="RuleBase" id="RU365087"/>
    </source>
</evidence>
<comment type="caution">
    <text evidence="12">The sequence shown here is derived from an EMBL/GenBank/DDBJ whole genome shotgun (WGS) entry which is preliminary data.</text>
</comment>
<keyword evidence="3 10" id="KW-0813">Transport</keyword>
<keyword evidence="6 10" id="KW-0653">Protein transport</keyword>
<evidence type="ECO:0000256" key="9">
    <source>
        <dbReference type="ARBA" id="ARBA00023136"/>
    </source>
</evidence>
<evidence type="ECO:0000256" key="11">
    <source>
        <dbReference type="SAM" id="MobiDB-lite"/>
    </source>
</evidence>
<evidence type="ECO:0000256" key="4">
    <source>
        <dbReference type="ARBA" id="ARBA00022475"/>
    </source>
</evidence>
<evidence type="ECO:0000256" key="1">
    <source>
        <dbReference type="ARBA" id="ARBA00004651"/>
    </source>
</evidence>
<dbReference type="EMBL" id="DROD01000237">
    <property type="protein sequence ID" value="HHJ52237.1"/>
    <property type="molecule type" value="Genomic_DNA"/>
</dbReference>
<dbReference type="GO" id="GO:0005886">
    <property type="term" value="C:plasma membrane"/>
    <property type="evidence" value="ECO:0007669"/>
    <property type="project" value="UniProtKB-SubCell"/>
</dbReference>
<dbReference type="GO" id="GO:0015450">
    <property type="term" value="F:protein-transporting ATPase activity"/>
    <property type="evidence" value="ECO:0007669"/>
    <property type="project" value="UniProtKB-UniRule"/>
</dbReference>
<comment type="function">
    <text evidence="10">Involved in protein export. Participates in an early event of protein translocation.</text>
</comment>